<organism evidence="2">
    <name type="scientific">Anopheles darlingi</name>
    <name type="common">Mosquito</name>
    <dbReference type="NCBI Taxonomy" id="43151"/>
    <lineage>
        <taxon>Eukaryota</taxon>
        <taxon>Metazoa</taxon>
        <taxon>Ecdysozoa</taxon>
        <taxon>Arthropoda</taxon>
        <taxon>Hexapoda</taxon>
        <taxon>Insecta</taxon>
        <taxon>Pterygota</taxon>
        <taxon>Neoptera</taxon>
        <taxon>Endopterygota</taxon>
        <taxon>Diptera</taxon>
        <taxon>Nematocera</taxon>
        <taxon>Culicoidea</taxon>
        <taxon>Culicidae</taxon>
        <taxon>Anophelinae</taxon>
        <taxon>Anopheles</taxon>
    </lineage>
</organism>
<sequence length="89" mass="10479">MMMMMRLAEWMMIIIIIIMIVGGNTLVKRAHFPWVVTFFSSLYTLVVALLLQVSRRRDRVIHQRKGRPRLVGGWRHANEDRKQTATGDR</sequence>
<keyword evidence="1" id="KW-1133">Transmembrane helix</keyword>
<evidence type="ECO:0000256" key="1">
    <source>
        <dbReference type="SAM" id="Phobius"/>
    </source>
</evidence>
<evidence type="ECO:0000313" key="2">
    <source>
        <dbReference type="EMBL" id="MBW71762.1"/>
    </source>
</evidence>
<protein>
    <submittedName>
        <fullName evidence="2">Uncharacterized protein</fullName>
    </submittedName>
</protein>
<feature type="transmembrane region" description="Helical" evidence="1">
    <location>
        <begin position="32"/>
        <end position="51"/>
    </location>
</feature>
<dbReference type="EMBL" id="GGFL01007584">
    <property type="protein sequence ID" value="MBW71762.1"/>
    <property type="molecule type" value="Transcribed_RNA"/>
</dbReference>
<name>A0A2M4D2G5_ANODA</name>
<proteinExistence type="predicted"/>
<feature type="transmembrane region" description="Helical" evidence="1">
    <location>
        <begin position="7"/>
        <end position="26"/>
    </location>
</feature>
<reference evidence="2" key="1">
    <citation type="submission" date="2018-01" db="EMBL/GenBank/DDBJ databases">
        <title>An insight into the sialome of Amazonian anophelines.</title>
        <authorList>
            <person name="Ribeiro J.M."/>
            <person name="Scarpassa V."/>
            <person name="Calvo E."/>
        </authorList>
    </citation>
    <scope>NUCLEOTIDE SEQUENCE</scope>
</reference>
<accession>A0A2M4D2G5</accession>
<dbReference type="AlphaFoldDB" id="A0A2M4D2G5"/>
<keyword evidence="1" id="KW-0812">Transmembrane</keyword>
<keyword evidence="1" id="KW-0472">Membrane</keyword>